<dbReference type="Proteomes" id="UP000199048">
    <property type="component" value="Unassembled WGS sequence"/>
</dbReference>
<proteinExistence type="predicted"/>
<keyword evidence="1" id="KW-0732">Signal</keyword>
<feature type="signal peptide" evidence="1">
    <location>
        <begin position="1"/>
        <end position="23"/>
    </location>
</feature>
<evidence type="ECO:0000313" key="2">
    <source>
        <dbReference type="EMBL" id="SFM78402.1"/>
    </source>
</evidence>
<name>A0A1I4TNS1_9HYPH</name>
<dbReference type="AlphaFoldDB" id="A0A1I4TNS1"/>
<feature type="chain" id="PRO_5011710770" description="Porin" evidence="1">
    <location>
        <begin position="24"/>
        <end position="95"/>
    </location>
</feature>
<keyword evidence="3" id="KW-1185">Reference proteome</keyword>
<evidence type="ECO:0000313" key="3">
    <source>
        <dbReference type="Proteomes" id="UP000199048"/>
    </source>
</evidence>
<gene>
    <name evidence="2" type="ORF">SAMN05192568_10567</name>
</gene>
<protein>
    <recommendedName>
        <fullName evidence="4">Porin</fullName>
    </recommendedName>
</protein>
<organism evidence="2 3">
    <name type="scientific">Methylobacterium pseudosasicola</name>
    <dbReference type="NCBI Taxonomy" id="582667"/>
    <lineage>
        <taxon>Bacteria</taxon>
        <taxon>Pseudomonadati</taxon>
        <taxon>Pseudomonadota</taxon>
        <taxon>Alphaproteobacteria</taxon>
        <taxon>Hyphomicrobiales</taxon>
        <taxon>Methylobacteriaceae</taxon>
        <taxon>Methylobacterium</taxon>
    </lineage>
</organism>
<evidence type="ECO:0000256" key="1">
    <source>
        <dbReference type="SAM" id="SignalP"/>
    </source>
</evidence>
<reference evidence="3" key="1">
    <citation type="submission" date="2016-10" db="EMBL/GenBank/DDBJ databases">
        <authorList>
            <person name="Varghese N."/>
            <person name="Submissions S."/>
        </authorList>
    </citation>
    <scope>NUCLEOTIDE SEQUENCE [LARGE SCALE GENOMIC DNA]</scope>
    <source>
        <strain evidence="3">BL36</strain>
    </source>
</reference>
<evidence type="ECO:0008006" key="4">
    <source>
        <dbReference type="Google" id="ProtNLM"/>
    </source>
</evidence>
<sequence length="95" mass="10248">MIIAKLSGLLVGMVLILPFSAIADAAPLQARYDVERSRPSDILVESRLVGTTCPTLCRPAVPPCLSGSRWYGPYGYICYHYRPTVGGLGSTYGAR</sequence>
<accession>A0A1I4TNS1</accession>
<dbReference type="EMBL" id="FOTK01000056">
    <property type="protein sequence ID" value="SFM78402.1"/>
    <property type="molecule type" value="Genomic_DNA"/>
</dbReference>